<dbReference type="STRING" id="1081102.A0A167QHD9"/>
<feature type="compositionally biased region" description="Basic residues" evidence="2">
    <location>
        <begin position="445"/>
        <end position="456"/>
    </location>
</feature>
<comment type="similarity">
    <text evidence="1">Belongs to the DNA mismatch repair MutL/HexB family.</text>
</comment>
<organism evidence="4 5">
    <name type="scientific">Niveomyces insectorum RCEF 264</name>
    <dbReference type="NCBI Taxonomy" id="1081102"/>
    <lineage>
        <taxon>Eukaryota</taxon>
        <taxon>Fungi</taxon>
        <taxon>Dikarya</taxon>
        <taxon>Ascomycota</taxon>
        <taxon>Pezizomycotina</taxon>
        <taxon>Sordariomycetes</taxon>
        <taxon>Hypocreomycetidae</taxon>
        <taxon>Hypocreales</taxon>
        <taxon>Cordycipitaceae</taxon>
        <taxon>Niveomyces</taxon>
    </lineage>
</organism>
<sequence>MSIQRLPGDVAVQLKSTVTVTSLNGTACGLLRNALDAGATRITISVDYARGGCVVEDNGVGIAAAEFLPSGGLGKLHCTSKYPRATGVHGWNGTFLAAVAALSLLSVVSRCRGHDAQNALIVHNSNVLRRYVPLPSGMKMAAPTPQGTSVSVRDLFGCMPVRARLRPSPGSPAASREWDDLVRAVTALLLAWPRDVVVTICDESGTMTRRTLRTEGSAHGRDDNVARTTKLLAQARLCDAPGAAASWVRIGAAVPGATVCGCVCLVPAASKRAQFLRIGVEPLSQEHNAHVLYSEINRFFSDSNFGSSTAGDDTHEEGFRGPLDLFVRHQRPRKAVDRWPMFSIGIDLDAATTVQMDDVLDDRRQHLAVITGLIRTMLVEFLKKYGFYTDPARLYGFSRRSEPPTVALDRDSDTDDLPERESGPVSVGSEMEAKAADSTSTPYRSSRKGKTRRQKGPSRERRAQSSHSPFSSWVRTKRVQSAVLSTKHFQVTREESAEVVSESDHAETRSSSSSDLGLAVRGDEDCGTRCASGSADGRDGNVLSSGKTRISRESLAAAHVIGQVDNKFILVKAPVLGDQFHGTGEGKDKNEKQDSLLLLVDQHAADERCRIEALLQSYFCFSGNQLEAQTIVLDRPLQFELATNEHALLMRFQEYFRHWGVVYDVSLAPHSPSAEVLLRIHRLPASIAERCRSEPVLVVDLIRKEIWERQELDLLLAPAEDVDDETASWASRFRGCPQGILDLLNSKACHSAIRFNDSLSREACVNLLRALLRCSFPFQCAHGRPSMVPLLSLGSSEALPSANVDEMQ</sequence>
<dbReference type="SMART" id="SM00853">
    <property type="entry name" value="MutL_C"/>
    <property type="match status" value="1"/>
</dbReference>
<dbReference type="Pfam" id="PF08676">
    <property type="entry name" value="MutL_C"/>
    <property type="match status" value="1"/>
</dbReference>
<dbReference type="PANTHER" id="PTHR10073">
    <property type="entry name" value="DNA MISMATCH REPAIR PROTEIN MLH, PMS, MUTL"/>
    <property type="match status" value="1"/>
</dbReference>
<feature type="region of interest" description="Disordered" evidence="2">
    <location>
        <begin position="495"/>
        <end position="520"/>
    </location>
</feature>
<dbReference type="Proteomes" id="UP000076874">
    <property type="component" value="Unassembled WGS sequence"/>
</dbReference>
<evidence type="ECO:0000256" key="1">
    <source>
        <dbReference type="ARBA" id="ARBA00006082"/>
    </source>
</evidence>
<dbReference type="Gene3D" id="3.30.565.10">
    <property type="entry name" value="Histidine kinase-like ATPase, C-terminal domain"/>
    <property type="match status" value="1"/>
</dbReference>
<dbReference type="InterPro" id="IPR037198">
    <property type="entry name" value="MutL_C_sf"/>
</dbReference>
<dbReference type="EMBL" id="AZHD01000014">
    <property type="protein sequence ID" value="OAA57645.1"/>
    <property type="molecule type" value="Genomic_DNA"/>
</dbReference>
<dbReference type="AlphaFoldDB" id="A0A167QHD9"/>
<dbReference type="GO" id="GO:0140664">
    <property type="term" value="F:ATP-dependent DNA damage sensor activity"/>
    <property type="evidence" value="ECO:0007669"/>
    <property type="project" value="InterPro"/>
</dbReference>
<evidence type="ECO:0000313" key="4">
    <source>
        <dbReference type="EMBL" id="OAA57645.1"/>
    </source>
</evidence>
<dbReference type="GO" id="GO:0005524">
    <property type="term" value="F:ATP binding"/>
    <property type="evidence" value="ECO:0007669"/>
    <property type="project" value="InterPro"/>
</dbReference>
<feature type="region of interest" description="Disordered" evidence="2">
    <location>
        <begin position="402"/>
        <end position="473"/>
    </location>
</feature>
<evidence type="ECO:0000313" key="5">
    <source>
        <dbReference type="Proteomes" id="UP000076874"/>
    </source>
</evidence>
<dbReference type="InterPro" id="IPR042121">
    <property type="entry name" value="MutL_C_regsub"/>
</dbReference>
<gene>
    <name evidence="4" type="ORF">SPI_07304</name>
</gene>
<dbReference type="PANTHER" id="PTHR10073:SF47">
    <property type="entry name" value="DNA MISMATCH REPAIR PROTEIN MLH3"/>
    <property type="match status" value="1"/>
</dbReference>
<protein>
    <submittedName>
        <fullName evidence="4">Vacuolar protein sorting protein</fullName>
    </submittedName>
</protein>
<dbReference type="Pfam" id="PF13589">
    <property type="entry name" value="HATPase_c_3"/>
    <property type="match status" value="1"/>
</dbReference>
<dbReference type="InterPro" id="IPR038973">
    <property type="entry name" value="MutL/Mlh/Pms-like"/>
</dbReference>
<dbReference type="OrthoDB" id="429932at2759"/>
<dbReference type="SUPFAM" id="SSF55874">
    <property type="entry name" value="ATPase domain of HSP90 chaperone/DNA topoisomerase II/histidine kinase"/>
    <property type="match status" value="1"/>
</dbReference>
<evidence type="ECO:0000256" key="2">
    <source>
        <dbReference type="SAM" id="MobiDB-lite"/>
    </source>
</evidence>
<comment type="caution">
    <text evidence="4">The sequence shown here is derived from an EMBL/GenBank/DDBJ whole genome shotgun (WGS) entry which is preliminary data.</text>
</comment>
<dbReference type="GO" id="GO:0032300">
    <property type="term" value="C:mismatch repair complex"/>
    <property type="evidence" value="ECO:0007669"/>
    <property type="project" value="InterPro"/>
</dbReference>
<dbReference type="SUPFAM" id="SSF118116">
    <property type="entry name" value="DNA mismatch repair protein MutL"/>
    <property type="match status" value="1"/>
</dbReference>
<feature type="compositionally biased region" description="Basic and acidic residues" evidence="2">
    <location>
        <begin position="495"/>
        <end position="508"/>
    </location>
</feature>
<dbReference type="GO" id="GO:0006298">
    <property type="term" value="P:mismatch repair"/>
    <property type="evidence" value="ECO:0007669"/>
    <property type="project" value="InterPro"/>
</dbReference>
<dbReference type="Gene3D" id="3.30.1540.20">
    <property type="entry name" value="MutL, C-terminal domain, dimerisation subdomain"/>
    <property type="match status" value="1"/>
</dbReference>
<reference evidence="4 5" key="1">
    <citation type="journal article" date="2016" name="Genome Biol. Evol.">
        <title>Divergent and convergent evolution of fungal pathogenicity.</title>
        <authorList>
            <person name="Shang Y."/>
            <person name="Xiao G."/>
            <person name="Zheng P."/>
            <person name="Cen K."/>
            <person name="Zhan S."/>
            <person name="Wang C."/>
        </authorList>
    </citation>
    <scope>NUCLEOTIDE SEQUENCE [LARGE SCALE GENOMIC DNA]</scope>
    <source>
        <strain evidence="4 5">RCEF 264</strain>
    </source>
</reference>
<dbReference type="InterPro" id="IPR036890">
    <property type="entry name" value="HATPase_C_sf"/>
</dbReference>
<dbReference type="InterPro" id="IPR014790">
    <property type="entry name" value="MutL_C"/>
</dbReference>
<keyword evidence="5" id="KW-1185">Reference proteome</keyword>
<proteinExistence type="inferred from homology"/>
<accession>A0A167QHD9</accession>
<evidence type="ECO:0000259" key="3">
    <source>
        <dbReference type="SMART" id="SM00853"/>
    </source>
</evidence>
<name>A0A167QHD9_9HYPO</name>
<dbReference type="GO" id="GO:0016887">
    <property type="term" value="F:ATP hydrolysis activity"/>
    <property type="evidence" value="ECO:0007669"/>
    <property type="project" value="InterPro"/>
</dbReference>
<dbReference type="Gene3D" id="3.30.1370.100">
    <property type="entry name" value="MutL, C-terminal domain, regulatory subdomain"/>
    <property type="match status" value="1"/>
</dbReference>
<feature type="domain" description="MutL C-terminal dimerisation" evidence="3">
    <location>
        <begin position="560"/>
        <end position="759"/>
    </location>
</feature>
<dbReference type="InterPro" id="IPR042120">
    <property type="entry name" value="MutL_C_dimsub"/>
</dbReference>